<dbReference type="Proteomes" id="UP000008152">
    <property type="component" value="Chromosome I"/>
</dbReference>
<dbReference type="KEGG" id="vha:VIBHAR_01651"/>
<gene>
    <name evidence="1" type="ordered locus">VIBHAR_01651</name>
</gene>
<sequence length="162" mass="18125">MFFCSIASADTSQTKLLQLSAHIDNEDFFAYQVTKFGFDDSHIIVDYNRSDERFYSESTDIILETDIPVGFSAGFELTAKELSSVCENAAGESVQNDFASYWVDGKKLFQDATIHFDSFNNSSALYLNDKREFTVSFDALPGFDVNKAYCKGSATLLVSLDF</sequence>
<organism evidence="1 2">
    <name type="scientific">Vibrio campbellii (strain ATCC BAA-1116)</name>
    <dbReference type="NCBI Taxonomy" id="2902295"/>
    <lineage>
        <taxon>Bacteria</taxon>
        <taxon>Pseudomonadati</taxon>
        <taxon>Pseudomonadota</taxon>
        <taxon>Gammaproteobacteria</taxon>
        <taxon>Vibrionales</taxon>
        <taxon>Vibrionaceae</taxon>
        <taxon>Vibrio</taxon>
    </lineage>
</organism>
<dbReference type="AlphaFoldDB" id="A7MTJ1"/>
<evidence type="ECO:0000313" key="2">
    <source>
        <dbReference type="Proteomes" id="UP000008152"/>
    </source>
</evidence>
<dbReference type="PATRIC" id="fig|338187.36.peg.1569"/>
<evidence type="ECO:0000313" key="1">
    <source>
        <dbReference type="EMBL" id="ABU70620.1"/>
    </source>
</evidence>
<accession>A7MTJ1</accession>
<proteinExistence type="predicted"/>
<protein>
    <submittedName>
        <fullName evidence="1">Uncharacterized protein</fullName>
    </submittedName>
</protein>
<dbReference type="EMBL" id="CP000789">
    <property type="protein sequence ID" value="ABU70620.1"/>
    <property type="molecule type" value="Genomic_DNA"/>
</dbReference>
<name>A7MTJ1_VIBC1</name>
<reference evidence="1 2" key="1">
    <citation type="submission" date="2007-08" db="EMBL/GenBank/DDBJ databases">
        <authorList>
            <consortium name="The Vibrio harveyi Genome Sequencing Project"/>
            <person name="Bassler B."/>
            <person name="Clifton S.W."/>
            <person name="Fulton L."/>
            <person name="Delehaunty K."/>
            <person name="Fronick C."/>
            <person name="Harrison M."/>
            <person name="Markivic C."/>
            <person name="Fulton R."/>
            <person name="Tin-Wollam A.-M."/>
            <person name="Shah N."/>
            <person name="Pepin K."/>
            <person name="Nash W."/>
            <person name="Thiruvilangam P."/>
            <person name="Bhonagiri V."/>
            <person name="Waters C."/>
            <person name="Tu K.C."/>
            <person name="Irgon J."/>
            <person name="Wilson R.K."/>
        </authorList>
    </citation>
    <scope>NUCLEOTIDE SEQUENCE [LARGE SCALE GENOMIC DNA]</scope>
    <source>
        <strain evidence="2">ATCC BAA-1116 / BB120</strain>
    </source>
</reference>